<dbReference type="PANTHER" id="PTHR46087:SF11">
    <property type="entry name" value="PROTEIN SEMI-ROLLED LEAF 2"/>
    <property type="match status" value="1"/>
</dbReference>
<dbReference type="InterPro" id="IPR055296">
    <property type="entry name" value="SRL2-like"/>
</dbReference>
<dbReference type="PANTHER" id="PTHR46087">
    <property type="entry name" value="PUTATIVE, EXPRESSED-RELATED"/>
    <property type="match status" value="1"/>
</dbReference>
<proteinExistence type="predicted"/>
<protein>
    <submittedName>
        <fullName evidence="1">ARM repeat superfamily protein</fullName>
    </submittedName>
</protein>
<comment type="caution">
    <text evidence="1">The sequence shown here is derived from an EMBL/GenBank/DDBJ whole genome shotgun (WGS) entry which is preliminary data.</text>
</comment>
<organism evidence="1 2">
    <name type="scientific">Quillaja saponaria</name>
    <name type="common">Soap bark tree</name>
    <dbReference type="NCBI Taxonomy" id="32244"/>
    <lineage>
        <taxon>Eukaryota</taxon>
        <taxon>Viridiplantae</taxon>
        <taxon>Streptophyta</taxon>
        <taxon>Embryophyta</taxon>
        <taxon>Tracheophyta</taxon>
        <taxon>Spermatophyta</taxon>
        <taxon>Magnoliopsida</taxon>
        <taxon>eudicotyledons</taxon>
        <taxon>Gunneridae</taxon>
        <taxon>Pentapetalae</taxon>
        <taxon>rosids</taxon>
        <taxon>fabids</taxon>
        <taxon>Fabales</taxon>
        <taxon>Quillajaceae</taxon>
        <taxon>Quillaja</taxon>
    </lineage>
</organism>
<name>A0AAD7VF11_QUISA</name>
<gene>
    <name evidence="1" type="ORF">O6P43_011032</name>
</gene>
<dbReference type="EMBL" id="JARAOO010000004">
    <property type="protein sequence ID" value="KAJ7973268.1"/>
    <property type="molecule type" value="Genomic_DNA"/>
</dbReference>
<dbReference type="KEGG" id="qsa:O6P43_011032"/>
<accession>A0AAD7VF11</accession>
<evidence type="ECO:0000313" key="1">
    <source>
        <dbReference type="EMBL" id="KAJ7973268.1"/>
    </source>
</evidence>
<evidence type="ECO:0000313" key="2">
    <source>
        <dbReference type="Proteomes" id="UP001163823"/>
    </source>
</evidence>
<reference evidence="1" key="1">
    <citation type="journal article" date="2023" name="Science">
        <title>Elucidation of the pathway for biosynthesis of saponin adjuvants from the soapbark tree.</title>
        <authorList>
            <person name="Reed J."/>
            <person name="Orme A."/>
            <person name="El-Demerdash A."/>
            <person name="Owen C."/>
            <person name="Martin L.B.B."/>
            <person name="Misra R.C."/>
            <person name="Kikuchi S."/>
            <person name="Rejzek M."/>
            <person name="Martin A.C."/>
            <person name="Harkess A."/>
            <person name="Leebens-Mack J."/>
            <person name="Louveau T."/>
            <person name="Stephenson M.J."/>
            <person name="Osbourn A."/>
        </authorList>
    </citation>
    <scope>NUCLEOTIDE SEQUENCE</scope>
    <source>
        <strain evidence="1">S10</strain>
    </source>
</reference>
<sequence>MRASSLQCLSAMVWFMAEFSHIFVNFDEIVHVTLDTYELVTHNEDADGTGEPNHNWVDEVVRYEGRGGVVAGTDTDSSCLIIQPRPEKKDPSLLTREEIERPEVWAQICIQRMADLAKESTTMRCVLDPMFVYFDSGRHWVSQRGLAMMVLSNMCYFLESSGNQPLILASVIRHLDHKNVLHDPQLKTCIIRVATSLARQITSGRVLAEIGFVCDLCRHLRKSLQSTIESVGEQEFNLNILLQNSIEDCLFEIARGIGEARPLFDMMAITLENFPSGIVARATIGLLIILARIISQAFVSSNLQKVFPEALLVQLLKVMLHQDVEARVGAHRIFSAILIPFSGHPEYEVSSLQSGCHLQQKKWRSHTASASDSITALLEKLSRGKDGSKTENQGNNIDDDFKEKGIAGDDWKPGCGLKSSPNFYNLSSIIDRTAGTTNSAEAEPCVMKLTEDQIALLLSSFWIQANLPDNLPSNFEAIAGSFILTLVSLRLKNPNDGIVVRFFQLPLSLWSTSLDPNNGMLPPACQRSVFVLSATMLMFACKIFHILDLNSVFKSLAPHEVDPYLGISEDHQLYVKSHVDAREYGTAADNQLAMSILFELQNKLYEYGSTIKDILVQNLAIITELEADDVAMQLSETFTPDEAFMFGPRSVLDLDHSQTVLHPNKSLSFDGDFPSNSLVEDDVISEASVADLSRFLPKMPSSPSIPHVISIGQLLETALEVAGHVAGTPVSTSPLPYNTMASQCEALGTGGRKKLSNWLVYENHHSQLAFKSFPTFPNDENSAFEKIANVGEHDHVATLRKDQLLARRLPPASPFDNFLRTAGC</sequence>
<keyword evidence="2" id="KW-1185">Reference proteome</keyword>
<dbReference type="Proteomes" id="UP001163823">
    <property type="component" value="Chromosome 4"/>
</dbReference>
<dbReference type="AlphaFoldDB" id="A0AAD7VF11"/>